<evidence type="ECO:0000256" key="1">
    <source>
        <dbReference type="ARBA" id="ARBA00023054"/>
    </source>
</evidence>
<sequence>MMRNTRQPESDRSLAAKRGSVEYEFLIHDKDRNVTEIGLLQSLVKEVEQRKLTLERKLLELYGLKEQQSYIDQLRRQLEDKNKEIDMLKITAGSEQVKRMTLCEEIKQVFLAEKQLEIAEKTLKSIQEKMDAKASLVMGWLIGLQEQVSSFQREEISLIDTMVEKKLESVKAVELKVAEMKRRNRELELEKRELAIKLIVAKEKIAALSNITEDKLLAKAKEDVSSLRHANEELQDQVERLQKNRFNMVEELVYQRWIHNCLRFKIQHHQKQSRKTSKCDSSKASSENFLEKTKPSSSDPGFDSISSCTLAESNETDSSTASNSSSSCQRSSAGRLRVIPQIKRWEGSKDYSSAVSSNSQAGSSPEDSMSRTGLIRRFSMSIVPSNQPMVRGKRDSAVTTLSKKADVQDFTKSVKAPNFLRARRVSFNDSVQCPVSGITVSEYPEIPPRSVG</sequence>
<dbReference type="PANTHER" id="PTHR31342">
    <property type="entry name" value="PROTEIN CHUP1, CHLOROPLASTIC"/>
    <property type="match status" value="1"/>
</dbReference>
<name>A0A6A1VIG0_9ROSI</name>
<feature type="coiled-coil region" evidence="2">
    <location>
        <begin position="64"/>
        <end position="129"/>
    </location>
</feature>
<feature type="region of interest" description="Disordered" evidence="3">
    <location>
        <begin position="272"/>
        <end position="334"/>
    </location>
</feature>
<evidence type="ECO:0000256" key="3">
    <source>
        <dbReference type="SAM" id="MobiDB-lite"/>
    </source>
</evidence>
<comment type="caution">
    <text evidence="4">The sequence shown here is derived from an EMBL/GenBank/DDBJ whole genome shotgun (WGS) entry which is preliminary data.</text>
</comment>
<feature type="coiled-coil region" evidence="2">
    <location>
        <begin position="163"/>
        <end position="251"/>
    </location>
</feature>
<organism evidence="4 5">
    <name type="scientific">Morella rubra</name>
    <name type="common">Chinese bayberry</name>
    <dbReference type="NCBI Taxonomy" id="262757"/>
    <lineage>
        <taxon>Eukaryota</taxon>
        <taxon>Viridiplantae</taxon>
        <taxon>Streptophyta</taxon>
        <taxon>Embryophyta</taxon>
        <taxon>Tracheophyta</taxon>
        <taxon>Spermatophyta</taxon>
        <taxon>Magnoliopsida</taxon>
        <taxon>eudicotyledons</taxon>
        <taxon>Gunneridae</taxon>
        <taxon>Pentapetalae</taxon>
        <taxon>rosids</taxon>
        <taxon>fabids</taxon>
        <taxon>Fagales</taxon>
        <taxon>Myricaceae</taxon>
        <taxon>Morella</taxon>
    </lineage>
</organism>
<dbReference type="Proteomes" id="UP000516437">
    <property type="component" value="Chromosome 5"/>
</dbReference>
<keyword evidence="1 2" id="KW-0175">Coiled coil</keyword>
<gene>
    <name evidence="4" type="ORF">CJ030_MR5G009721</name>
</gene>
<feature type="region of interest" description="Disordered" evidence="3">
    <location>
        <begin position="349"/>
        <end position="370"/>
    </location>
</feature>
<dbReference type="OrthoDB" id="1926437at2759"/>
<protein>
    <submittedName>
        <fullName evidence="4">Protein CHUP1, chloroplastic</fullName>
    </submittedName>
</protein>
<proteinExistence type="predicted"/>
<keyword evidence="5" id="KW-1185">Reference proteome</keyword>
<reference evidence="4 5" key="1">
    <citation type="journal article" date="2019" name="Plant Biotechnol. J.">
        <title>The red bayberry genome and genetic basis of sex determination.</title>
        <authorList>
            <person name="Jia H.M."/>
            <person name="Jia H.J."/>
            <person name="Cai Q.L."/>
            <person name="Wang Y."/>
            <person name="Zhao H.B."/>
            <person name="Yang W.F."/>
            <person name="Wang G.Y."/>
            <person name="Li Y.H."/>
            <person name="Zhan D.L."/>
            <person name="Shen Y.T."/>
            <person name="Niu Q.F."/>
            <person name="Chang L."/>
            <person name="Qiu J."/>
            <person name="Zhao L."/>
            <person name="Xie H.B."/>
            <person name="Fu W.Y."/>
            <person name="Jin J."/>
            <person name="Li X.W."/>
            <person name="Jiao Y."/>
            <person name="Zhou C.C."/>
            <person name="Tu T."/>
            <person name="Chai C.Y."/>
            <person name="Gao J.L."/>
            <person name="Fan L.J."/>
            <person name="van de Weg E."/>
            <person name="Wang J.Y."/>
            <person name="Gao Z.S."/>
        </authorList>
    </citation>
    <scope>NUCLEOTIDE SEQUENCE [LARGE SCALE GENOMIC DNA]</scope>
    <source>
        <tissue evidence="4">Leaves</tissue>
    </source>
</reference>
<accession>A0A6A1VIG0</accession>
<evidence type="ECO:0000313" key="4">
    <source>
        <dbReference type="EMBL" id="KAB1212679.1"/>
    </source>
</evidence>
<dbReference type="InterPro" id="IPR040265">
    <property type="entry name" value="CHUP1/IPGA1-like"/>
</dbReference>
<dbReference type="GO" id="GO:0055028">
    <property type="term" value="C:cortical microtubule"/>
    <property type="evidence" value="ECO:0007669"/>
    <property type="project" value="TreeGrafter"/>
</dbReference>
<feature type="compositionally biased region" description="Low complexity" evidence="3">
    <location>
        <begin position="352"/>
        <end position="364"/>
    </location>
</feature>
<feature type="compositionally biased region" description="Low complexity" evidence="3">
    <location>
        <begin position="295"/>
        <end position="332"/>
    </location>
</feature>
<dbReference type="AlphaFoldDB" id="A0A6A1VIG0"/>
<dbReference type="EMBL" id="RXIC02000023">
    <property type="protein sequence ID" value="KAB1212679.1"/>
    <property type="molecule type" value="Genomic_DNA"/>
</dbReference>
<evidence type="ECO:0000313" key="5">
    <source>
        <dbReference type="Proteomes" id="UP000516437"/>
    </source>
</evidence>
<dbReference type="GO" id="GO:0072699">
    <property type="term" value="P:protein localization to cortical microtubule cytoskeleton"/>
    <property type="evidence" value="ECO:0007669"/>
    <property type="project" value="TreeGrafter"/>
</dbReference>
<dbReference type="PANTHER" id="PTHR31342:SF35">
    <property type="entry name" value="PROTEIN CHUP1, CHLOROPLASTIC-LIKE"/>
    <property type="match status" value="1"/>
</dbReference>
<evidence type="ECO:0000256" key="2">
    <source>
        <dbReference type="SAM" id="Coils"/>
    </source>
</evidence>